<feature type="region of interest" description="Disordered" evidence="4">
    <location>
        <begin position="56"/>
        <end position="77"/>
    </location>
</feature>
<dbReference type="STRING" id="1072389.K1Y5Y5"/>
<evidence type="ECO:0000256" key="3">
    <source>
        <dbReference type="ARBA" id="ARBA00023242"/>
    </source>
</evidence>
<dbReference type="PANTHER" id="PTHR13213">
    <property type="entry name" value="MYB-BINDING PROTEIN 1A FAMILY MEMBER"/>
    <property type="match status" value="1"/>
</dbReference>
<dbReference type="FunCoup" id="K1Y5Y5">
    <property type="interactions" value="333"/>
</dbReference>
<protein>
    <submittedName>
        <fullName evidence="5">DNA polymerase V family protein</fullName>
    </submittedName>
</protein>
<organism evidence="5 6">
    <name type="scientific">Marssonina brunnea f. sp. multigermtubi (strain MB_m1)</name>
    <name type="common">Marssonina leaf spot fungus</name>
    <dbReference type="NCBI Taxonomy" id="1072389"/>
    <lineage>
        <taxon>Eukaryota</taxon>
        <taxon>Fungi</taxon>
        <taxon>Dikarya</taxon>
        <taxon>Ascomycota</taxon>
        <taxon>Pezizomycotina</taxon>
        <taxon>Leotiomycetes</taxon>
        <taxon>Helotiales</taxon>
        <taxon>Drepanopezizaceae</taxon>
        <taxon>Drepanopeziza</taxon>
    </lineage>
</organism>
<gene>
    <name evidence="5" type="ORF">MBM_01281</name>
</gene>
<dbReference type="GO" id="GO:0005730">
    <property type="term" value="C:nucleolus"/>
    <property type="evidence" value="ECO:0007669"/>
    <property type="project" value="InterPro"/>
</dbReference>
<dbReference type="GeneID" id="18757216"/>
<dbReference type="GO" id="GO:0000182">
    <property type="term" value="F:rDNA binding"/>
    <property type="evidence" value="ECO:0007669"/>
    <property type="project" value="TreeGrafter"/>
</dbReference>
<evidence type="ECO:0000313" key="5">
    <source>
        <dbReference type="EMBL" id="EKD20599.1"/>
    </source>
</evidence>
<comment type="subcellular location">
    <subcellularLocation>
        <location evidence="1">Nucleus</location>
    </subcellularLocation>
</comment>
<evidence type="ECO:0000313" key="6">
    <source>
        <dbReference type="Proteomes" id="UP000006753"/>
    </source>
</evidence>
<dbReference type="InParanoid" id="K1Y5Y5"/>
<feature type="compositionally biased region" description="Basic and acidic residues" evidence="4">
    <location>
        <begin position="804"/>
        <end position="813"/>
    </location>
</feature>
<dbReference type="AlphaFoldDB" id="K1Y5Y5"/>
<keyword evidence="3" id="KW-0539">Nucleus</keyword>
<proteinExistence type="inferred from homology"/>
<dbReference type="InterPro" id="IPR016024">
    <property type="entry name" value="ARM-type_fold"/>
</dbReference>
<feature type="compositionally biased region" description="Acidic residues" evidence="4">
    <location>
        <begin position="814"/>
        <end position="836"/>
    </location>
</feature>
<dbReference type="HOGENOM" id="CLU_005212_1_0_1"/>
<dbReference type="SUPFAM" id="SSF48371">
    <property type="entry name" value="ARM repeat"/>
    <property type="match status" value="1"/>
</dbReference>
<dbReference type="KEGG" id="mbe:MBM_01281"/>
<dbReference type="eggNOG" id="KOG1926">
    <property type="taxonomic scope" value="Eukaryota"/>
</dbReference>
<name>K1Y5Y5_MARBU</name>
<sequence>MYNGKKHQIDVHVHLARGGVGGRTQNLQNILKLALERQLDSHLTIITVTMAQKRKRALRDGPAPDRNPTKLQKTAEKQEKATAKAAVAAAPLDLSPFLDNAKGADLKREVDLYALLGSEDLEERISAANAVLAGLLGGEGVEEPTLQRHLERRLFRSLASGRKCARLGISLVLTEVIGQLYGTKNLVATKYPGLDFDKVLGILVAKTKPDGDLSGQEEKDHFLGLLFGLECFVGAKVLFGDDDKWNTILQMFIDLATRKPWTREQCGWAITKALAQMSQTQAEFTLQQLQNDGLALSPEGVGVWITARNQFPDMKFPSKPWGTSGNPLEHLKALGKALKESSSDDASVKNQQAKQTGNWNAQLHFAWTIVLAQFVAGDKNKVHGIKSDFGNFWKVAVDENLFSASASRERKFWGFLLFQKVIEDATSYGELLPSVFSHNLVRCLINHVQEKDRFLHRAADKSLKVLVRAVETNPNLLPTILPCLIAGHGTYNFDRVTKTKTIEKLLGLVDCNSAAAVIEILKEPALSLVPTDSDLIKEADMRRTILGDHMLNMIRKVNPTDDTKNVDWVKENALPILAKFAYGQNAKCKPSLSEKTRTVFRSRLMSALGHLLSDLRGYTYPCDLLTSFAPDAIQMDKELTKTKDHAIATVEKILKKVKKVSSENQAPLQALALLYSLVVFQLYNGDSEAVSILDELKLCYDKLIRHKETEDSDVDASEVLIELLLSFISKPSALLRKVTQHVFGAFIGDMTAGGLKLMTDVLESGESLRGQQELFDQEPEDGDDMDIDADEDDSDVEVIDMEADEGHLNGHLDEDADSSEGDDHDEEISDDDEEDEESKKLNIALAQALGTHAIGEGADDDEDSDADMTDSEMMALDAKIVEIFTARKKTPNKKQEQKDAKETMVNFKIRVLDLLDIYAKKQSSSPLAFGMLLPLLHLMRTTKTKQLAEKAYNIVLVLAKGAKKEGACDINVKELIELLKTVHGEAAKDPSHLYARAASSASLLIASSLYRADKGTVKKVATVYRDSQVAWVTGDVKMQASFFVDWVNWCQSHAST</sequence>
<accession>K1Y5Y5</accession>
<keyword evidence="6" id="KW-1185">Reference proteome</keyword>
<dbReference type="Proteomes" id="UP000006753">
    <property type="component" value="Unassembled WGS sequence"/>
</dbReference>
<evidence type="ECO:0000256" key="4">
    <source>
        <dbReference type="SAM" id="MobiDB-lite"/>
    </source>
</evidence>
<dbReference type="GO" id="GO:0006355">
    <property type="term" value="P:regulation of DNA-templated transcription"/>
    <property type="evidence" value="ECO:0007669"/>
    <property type="project" value="InterPro"/>
</dbReference>
<evidence type="ECO:0000256" key="2">
    <source>
        <dbReference type="ARBA" id="ARBA00006809"/>
    </source>
</evidence>
<dbReference type="OMA" id="VWKHDDP"/>
<dbReference type="InterPro" id="IPR007015">
    <property type="entry name" value="DNA_pol_V/MYBBP1A"/>
</dbReference>
<reference evidence="5 6" key="1">
    <citation type="journal article" date="2012" name="BMC Genomics">
        <title>Sequencing the genome of Marssonina brunnea reveals fungus-poplar co-evolution.</title>
        <authorList>
            <person name="Zhu S."/>
            <person name="Cao Y.-Z."/>
            <person name="Jiang C."/>
            <person name="Tan B.-Y."/>
            <person name="Wang Z."/>
            <person name="Feng S."/>
            <person name="Zhang L."/>
            <person name="Su X.-H."/>
            <person name="Brejova B."/>
            <person name="Vinar T."/>
            <person name="Xu M."/>
            <person name="Wang M.-X."/>
            <person name="Zhang S.-G."/>
            <person name="Huang M.-R."/>
            <person name="Wu R."/>
            <person name="Zhou Y."/>
        </authorList>
    </citation>
    <scope>NUCLEOTIDE SEQUENCE [LARGE SCALE GENOMIC DNA]</scope>
    <source>
        <strain evidence="5 6">MB_m1</strain>
    </source>
</reference>
<dbReference type="PANTHER" id="PTHR13213:SF2">
    <property type="entry name" value="MYB-BINDING PROTEIN 1A"/>
    <property type="match status" value="1"/>
</dbReference>
<dbReference type="EMBL" id="JH921429">
    <property type="protein sequence ID" value="EKD20599.1"/>
    <property type="molecule type" value="Genomic_DNA"/>
</dbReference>
<comment type="similarity">
    <text evidence="2">Belongs to the MYBBP1A family.</text>
</comment>
<evidence type="ECO:0000256" key="1">
    <source>
        <dbReference type="ARBA" id="ARBA00004123"/>
    </source>
</evidence>
<dbReference type="OrthoDB" id="342531at2759"/>
<dbReference type="Pfam" id="PF04931">
    <property type="entry name" value="DNA_pol_phi"/>
    <property type="match status" value="1"/>
</dbReference>
<feature type="region of interest" description="Disordered" evidence="4">
    <location>
        <begin position="803"/>
        <end position="838"/>
    </location>
</feature>